<keyword evidence="5" id="KW-1185">Reference proteome</keyword>
<feature type="compositionally biased region" description="Basic and acidic residues" evidence="1">
    <location>
        <begin position="581"/>
        <end position="611"/>
    </location>
</feature>
<dbReference type="EnsemblFungi" id="MAPG_03209T0">
    <property type="protein sequence ID" value="MAPG_03209T0"/>
    <property type="gene ID" value="MAPG_03209"/>
</dbReference>
<reference evidence="3" key="3">
    <citation type="submission" date="2011-03" db="EMBL/GenBank/DDBJ databases">
        <title>Annotation of Magnaporthe poae ATCC 64411.</title>
        <authorList>
            <person name="Ma L.-J."/>
            <person name="Dead R."/>
            <person name="Young S.K."/>
            <person name="Zeng Q."/>
            <person name="Gargeya S."/>
            <person name="Fitzgerald M."/>
            <person name="Haas B."/>
            <person name="Abouelleil A."/>
            <person name="Alvarado L."/>
            <person name="Arachchi H.M."/>
            <person name="Berlin A."/>
            <person name="Brown A."/>
            <person name="Chapman S.B."/>
            <person name="Chen Z."/>
            <person name="Dunbar C."/>
            <person name="Freedman E."/>
            <person name="Gearin G."/>
            <person name="Gellesch M."/>
            <person name="Goldberg J."/>
            <person name="Griggs A."/>
            <person name="Gujja S."/>
            <person name="Heiman D."/>
            <person name="Howarth C."/>
            <person name="Larson L."/>
            <person name="Lui A."/>
            <person name="MacDonald P.J.P."/>
            <person name="Mehta T."/>
            <person name="Montmayeur A."/>
            <person name="Murphy C."/>
            <person name="Neiman D."/>
            <person name="Pearson M."/>
            <person name="Priest M."/>
            <person name="Roberts A."/>
            <person name="Saif S."/>
            <person name="Shea T."/>
            <person name="Shenoy N."/>
            <person name="Sisk P."/>
            <person name="Stolte C."/>
            <person name="Sykes S."/>
            <person name="Yandava C."/>
            <person name="Wortman J."/>
            <person name="Nusbaum C."/>
            <person name="Birren B."/>
        </authorList>
    </citation>
    <scope>NUCLEOTIDE SEQUENCE</scope>
    <source>
        <strain evidence="3">ATCC 64411</strain>
    </source>
</reference>
<evidence type="ECO:0000313" key="4">
    <source>
        <dbReference type="EnsemblFungi" id="MAPG_03209T0"/>
    </source>
</evidence>
<feature type="compositionally biased region" description="Basic and acidic residues" evidence="1">
    <location>
        <begin position="507"/>
        <end position="518"/>
    </location>
</feature>
<dbReference type="InterPro" id="IPR015915">
    <property type="entry name" value="Kelch-typ_b-propeller"/>
</dbReference>
<accession>A0A0C4DTE3</accession>
<dbReference type="EMBL" id="GL876967">
    <property type="protein sequence ID" value="KLU84164.1"/>
    <property type="molecule type" value="Genomic_DNA"/>
</dbReference>
<protein>
    <recommendedName>
        <fullName evidence="6">Pre-mRNA splicing factor CLF1</fullName>
    </recommendedName>
</protein>
<feature type="compositionally biased region" description="Polar residues" evidence="1">
    <location>
        <begin position="706"/>
        <end position="715"/>
    </location>
</feature>
<feature type="region of interest" description="Disordered" evidence="1">
    <location>
        <begin position="343"/>
        <end position="400"/>
    </location>
</feature>
<feature type="compositionally biased region" description="Polar residues" evidence="1">
    <location>
        <begin position="768"/>
        <end position="785"/>
    </location>
</feature>
<evidence type="ECO:0000256" key="1">
    <source>
        <dbReference type="SAM" id="MobiDB-lite"/>
    </source>
</evidence>
<keyword evidence="2" id="KW-0812">Transmembrane</keyword>
<name>A0A0C4DTE3_MAGP6</name>
<feature type="region of interest" description="Disordered" evidence="1">
    <location>
        <begin position="501"/>
        <end position="795"/>
    </location>
</feature>
<organism evidence="4 5">
    <name type="scientific">Magnaporthiopsis poae (strain ATCC 64411 / 73-15)</name>
    <name type="common">Kentucky bluegrass fungus</name>
    <name type="synonym">Magnaporthe poae</name>
    <dbReference type="NCBI Taxonomy" id="644358"/>
    <lineage>
        <taxon>Eukaryota</taxon>
        <taxon>Fungi</taxon>
        <taxon>Dikarya</taxon>
        <taxon>Ascomycota</taxon>
        <taxon>Pezizomycotina</taxon>
        <taxon>Sordariomycetes</taxon>
        <taxon>Sordariomycetidae</taxon>
        <taxon>Magnaporthales</taxon>
        <taxon>Magnaporthaceae</taxon>
        <taxon>Magnaporthiopsis</taxon>
    </lineage>
</organism>
<feature type="transmembrane region" description="Helical" evidence="2">
    <location>
        <begin position="411"/>
        <end position="434"/>
    </location>
</feature>
<dbReference type="eggNOG" id="ENOG502RYQG">
    <property type="taxonomic scope" value="Eukaryota"/>
</dbReference>
<dbReference type="VEuPathDB" id="FungiDB:MAPG_03209"/>
<proteinExistence type="predicted"/>
<dbReference type="OMA" id="FQDQGME"/>
<keyword evidence="2" id="KW-0472">Membrane</keyword>
<reference evidence="3" key="2">
    <citation type="submission" date="2010-05" db="EMBL/GenBank/DDBJ databases">
        <title>The Genome Sequence of Magnaporthe poae strain ATCC 64411.</title>
        <authorList>
            <consortium name="The Broad Institute Genome Sequencing Platform"/>
            <consortium name="Broad Institute Genome Sequencing Center for Infectious Disease"/>
            <person name="Ma L.-J."/>
            <person name="Dead R."/>
            <person name="Young S."/>
            <person name="Zeng Q."/>
            <person name="Koehrsen M."/>
            <person name="Alvarado L."/>
            <person name="Berlin A."/>
            <person name="Chapman S.B."/>
            <person name="Chen Z."/>
            <person name="Freedman E."/>
            <person name="Gellesch M."/>
            <person name="Goldberg J."/>
            <person name="Griggs A."/>
            <person name="Gujja S."/>
            <person name="Heilman E.R."/>
            <person name="Heiman D."/>
            <person name="Hepburn T."/>
            <person name="Howarth C."/>
            <person name="Jen D."/>
            <person name="Larson L."/>
            <person name="Mehta T."/>
            <person name="Neiman D."/>
            <person name="Pearson M."/>
            <person name="Roberts A."/>
            <person name="Saif S."/>
            <person name="Shea T."/>
            <person name="Shenoy N."/>
            <person name="Sisk P."/>
            <person name="Stolte C."/>
            <person name="Sykes S."/>
            <person name="Walk T."/>
            <person name="White J."/>
            <person name="Yandava C."/>
            <person name="Haas B."/>
            <person name="Nusbaum C."/>
            <person name="Birren B."/>
        </authorList>
    </citation>
    <scope>NUCLEOTIDE SEQUENCE</scope>
    <source>
        <strain evidence="3">ATCC 64411</strain>
    </source>
</reference>
<feature type="compositionally biased region" description="Polar residues" evidence="1">
    <location>
        <begin position="680"/>
        <end position="690"/>
    </location>
</feature>
<dbReference type="STRING" id="644358.A0A0C4DTE3"/>
<reference evidence="5" key="1">
    <citation type="submission" date="2010-05" db="EMBL/GenBank/DDBJ databases">
        <title>The genome sequence of Magnaporthe poae strain ATCC 64411.</title>
        <authorList>
            <person name="Ma L.-J."/>
            <person name="Dead R."/>
            <person name="Young S."/>
            <person name="Zeng Q."/>
            <person name="Koehrsen M."/>
            <person name="Alvarado L."/>
            <person name="Berlin A."/>
            <person name="Chapman S.B."/>
            <person name="Chen Z."/>
            <person name="Freedman E."/>
            <person name="Gellesch M."/>
            <person name="Goldberg J."/>
            <person name="Griggs A."/>
            <person name="Gujja S."/>
            <person name="Heilman E.R."/>
            <person name="Heiman D."/>
            <person name="Hepburn T."/>
            <person name="Howarth C."/>
            <person name="Jen D."/>
            <person name="Larson L."/>
            <person name="Mehta T."/>
            <person name="Neiman D."/>
            <person name="Pearson M."/>
            <person name="Roberts A."/>
            <person name="Saif S."/>
            <person name="Shea T."/>
            <person name="Shenoy N."/>
            <person name="Sisk P."/>
            <person name="Stolte C."/>
            <person name="Sykes S."/>
            <person name="Walk T."/>
            <person name="White J."/>
            <person name="Yandava C."/>
            <person name="Haas B."/>
            <person name="Nusbaum C."/>
            <person name="Birren B."/>
        </authorList>
    </citation>
    <scope>NUCLEOTIDE SEQUENCE [LARGE SCALE GENOMIC DNA]</scope>
    <source>
        <strain evidence="5">ATCC 64411 / 73-15</strain>
    </source>
</reference>
<dbReference type="EMBL" id="ADBL01000780">
    <property type="status" value="NOT_ANNOTATED_CDS"/>
    <property type="molecule type" value="Genomic_DNA"/>
</dbReference>
<feature type="compositionally biased region" description="Pro residues" evidence="1">
    <location>
        <begin position="752"/>
        <end position="766"/>
    </location>
</feature>
<sequence length="795" mass="83879">MPVPRPPVPLTDVCSVIFNNTLYTYSAGAFQSLALEPGAEWKKLPSGVSVTGAACVGSTPVAPREPGFFVVGGKGPADYNGLQKFTYSTGKWESFTPTSGDVKDRVWHGAAYINKTDAILVYAGTQDGSKHSSTQTFTVGASAPYDVLSGAFAGMPPATNPIILPWSDREAALIGGSETNNKVMLFSPEYGWVDSGVSLASPLAKDTSTVLAEIISGDDGSKSLYTFDMSQSPNQVTRTVLINGQKQPVANSKPVAARSIDDADAIDGLLEKRLTSDQWPMYNATNAPKATRTNYAIAQDPNGRVFFAGGNQEDALCVFDGRANRWLEASDLFNAEESVRTTDFTSSSSSTASSATATSSTTSSTTIASSSATSTLSTTSASSTPTGGAPLVGAGTDSSAKPFSSNPPINAILGAVLGTTALVLLLLGILYCLLRRKKKRQEFIEAGHTRRSSGAASIEKGGIGYANDSLYTPTNGVFRGHQQQDSHASFSSMAILMGKANGPKPVTIERHPSKDSKRSSTGSILNAEFKKSISKPIPQTQEANPFADPKPFSPSNPFADPKPFPPSNPFADPSSSTRSPQPRDEKGVAFSRDVAEPRPRGNKPDGPEGPRRSSGWNRYWSGGSTLNILGFGNGASKRTSGASSRYSTSNATTNRITQDSATVPHLNVGALSGPKPEFNRVNSGSPTISHYTPHKEMQGRIERPMSQESGMTGYSSGVPASVHEQWDPTSGSKPWGSVRAPSSAYNSVYSTAPPPMDPDAPRPPLPSGVSTQPQLAMASTSSDMSWLNLGENRRV</sequence>
<gene>
    <name evidence="3" type="ORF">MAPG_03209</name>
</gene>
<feature type="compositionally biased region" description="Low complexity" evidence="1">
    <location>
        <begin position="345"/>
        <end position="384"/>
    </location>
</feature>
<reference evidence="4" key="5">
    <citation type="submission" date="2015-06" db="UniProtKB">
        <authorList>
            <consortium name="EnsemblFungi"/>
        </authorList>
    </citation>
    <scope>IDENTIFICATION</scope>
    <source>
        <strain evidence="4">ATCC 64411</strain>
    </source>
</reference>
<dbReference type="Proteomes" id="UP000011715">
    <property type="component" value="Unassembled WGS sequence"/>
</dbReference>
<dbReference type="AlphaFoldDB" id="A0A0C4DTE3"/>
<keyword evidence="2" id="KW-1133">Transmembrane helix</keyword>
<dbReference type="SUPFAM" id="SSF117281">
    <property type="entry name" value="Kelch motif"/>
    <property type="match status" value="1"/>
</dbReference>
<evidence type="ECO:0008006" key="6">
    <source>
        <dbReference type="Google" id="ProtNLM"/>
    </source>
</evidence>
<feature type="compositionally biased region" description="Basic and acidic residues" evidence="1">
    <location>
        <begin position="693"/>
        <end position="705"/>
    </location>
</feature>
<dbReference type="OrthoDB" id="5352000at2759"/>
<evidence type="ECO:0000313" key="5">
    <source>
        <dbReference type="Proteomes" id="UP000011715"/>
    </source>
</evidence>
<evidence type="ECO:0000313" key="3">
    <source>
        <dbReference type="EMBL" id="KLU84164.1"/>
    </source>
</evidence>
<feature type="compositionally biased region" description="Polar residues" evidence="1">
    <location>
        <begin position="636"/>
        <end position="661"/>
    </location>
</feature>
<evidence type="ECO:0000256" key="2">
    <source>
        <dbReference type="SAM" id="Phobius"/>
    </source>
</evidence>
<dbReference type="Gene3D" id="2.120.10.80">
    <property type="entry name" value="Kelch-type beta propeller"/>
    <property type="match status" value="1"/>
</dbReference>
<reference evidence="4" key="4">
    <citation type="journal article" date="2015" name="G3 (Bethesda)">
        <title>Genome sequences of three phytopathogenic species of the Magnaporthaceae family of fungi.</title>
        <authorList>
            <person name="Okagaki L.H."/>
            <person name="Nunes C.C."/>
            <person name="Sailsbery J."/>
            <person name="Clay B."/>
            <person name="Brown D."/>
            <person name="John T."/>
            <person name="Oh Y."/>
            <person name="Young N."/>
            <person name="Fitzgerald M."/>
            <person name="Haas B.J."/>
            <person name="Zeng Q."/>
            <person name="Young S."/>
            <person name="Adiconis X."/>
            <person name="Fan L."/>
            <person name="Levin J.Z."/>
            <person name="Mitchell T.K."/>
            <person name="Okubara P.A."/>
            <person name="Farman M.L."/>
            <person name="Kohn L.M."/>
            <person name="Birren B."/>
            <person name="Ma L.-J."/>
            <person name="Dean R.A."/>
        </authorList>
    </citation>
    <scope>NUCLEOTIDE SEQUENCE</scope>
    <source>
        <strain evidence="4">ATCC 64411 / 73-15</strain>
    </source>
</reference>